<feature type="transmembrane region" description="Helical" evidence="8">
    <location>
        <begin position="501"/>
        <end position="526"/>
    </location>
</feature>
<dbReference type="PANTHER" id="PTHR10217">
    <property type="entry name" value="VOLTAGE AND LIGAND GATED POTASSIUM CHANNEL"/>
    <property type="match status" value="1"/>
</dbReference>
<evidence type="ECO:0000256" key="6">
    <source>
        <dbReference type="ARBA" id="ARBA00023136"/>
    </source>
</evidence>
<organism evidence="10 11">
    <name type="scientific">Symbiodinium necroappetens</name>
    <dbReference type="NCBI Taxonomy" id="1628268"/>
    <lineage>
        <taxon>Eukaryota</taxon>
        <taxon>Sar</taxon>
        <taxon>Alveolata</taxon>
        <taxon>Dinophyceae</taxon>
        <taxon>Suessiales</taxon>
        <taxon>Symbiodiniaceae</taxon>
        <taxon>Symbiodinium</taxon>
    </lineage>
</organism>
<evidence type="ECO:0000256" key="5">
    <source>
        <dbReference type="ARBA" id="ARBA00023065"/>
    </source>
</evidence>
<sequence>MKRQGAPVLTFVGGVAQSIDALVQILETNLKVLSQEEDGSISENICSATNILRENVGQLQKEIERSAAGQSGRSRKVLQLTGPEGAPPEVVQTDRSVAGCWQPGLCGVAREVPDWRGSEYRSNDPVALQETPEDLYNLPEPAAVLQAALPVESEEPPRPELRLEPKQLGEREPQGNLVVPVPSGGNNVAADLFDAGAGAVMPTISERRQHDPTASARPTTSYSKMPDLDEMEQNQVFDKYLLNPNWTSKMSWDFFVMFLVVLDSIILPFQLAFKYGMPDDGFDVVWFYVTTIVFFTDVGLSFNTAIERKDSPGTWILSRKRIAWLYLKGWFSIDFFSTVPYGRLAESIFGDNGGAGAVRLLKMLKFLRIMRLMKMLRMSKLKAVWERIEVRIGSIAIIQSIMLMKVLAFVIAMCHWNACLFWVIGSTDSILVDIMPAEMAANFRSLNHWTTLPRKDGPYSGDWTYMQKPMEEQYIFCFYWTLGVMRTMPAEVTPVNFPERIFVLLFMFFALSAFAVSVASLTQAYFKIFERGRSFNDEMFFVRMYLNRFEAAKPLEQRVKAFLAHLFERRRILAKETNLMEKLPDVLKNEVQNMLISFHLQNLDIIKDLGKGAIQEICAASHLQDHMPGVVICTMGQVAEYAWIKCSGRLQLLDENGDRIMTAEGAGRAEAPTIVDRETLTTPEPYRSPLTIQTATVCELLQISKATFLKFAGQDQAGATRIWRKKFHAANTGIIK</sequence>
<evidence type="ECO:0000313" key="11">
    <source>
        <dbReference type="Proteomes" id="UP000601435"/>
    </source>
</evidence>
<feature type="transmembrane region" description="Helical" evidence="8">
    <location>
        <begin position="254"/>
        <end position="273"/>
    </location>
</feature>
<evidence type="ECO:0000256" key="3">
    <source>
        <dbReference type="ARBA" id="ARBA00022692"/>
    </source>
</evidence>
<accession>A0A812T6T4</accession>
<keyword evidence="5" id="KW-0406">Ion transport</keyword>
<dbReference type="AlphaFoldDB" id="A0A812T6T4"/>
<keyword evidence="4 8" id="KW-1133">Transmembrane helix</keyword>
<evidence type="ECO:0000313" key="10">
    <source>
        <dbReference type="EMBL" id="CAE7519258.1"/>
    </source>
</evidence>
<dbReference type="OrthoDB" id="2021138at2759"/>
<dbReference type="Gene3D" id="1.10.287.70">
    <property type="match status" value="1"/>
</dbReference>
<dbReference type="SUPFAM" id="SSF51206">
    <property type="entry name" value="cAMP-binding domain-like"/>
    <property type="match status" value="1"/>
</dbReference>
<feature type="non-terminal residue" evidence="10">
    <location>
        <position position="736"/>
    </location>
</feature>
<protein>
    <submittedName>
        <fullName evidence="10">GORK protein</fullName>
    </submittedName>
</protein>
<gene>
    <name evidence="10" type="primary">GORK</name>
    <name evidence="10" type="ORF">SNEC2469_LOCUS14846</name>
</gene>
<feature type="domain" description="Ion transport" evidence="9">
    <location>
        <begin position="251"/>
        <end position="528"/>
    </location>
</feature>
<reference evidence="10" key="1">
    <citation type="submission" date="2021-02" db="EMBL/GenBank/DDBJ databases">
        <authorList>
            <person name="Dougan E. K."/>
            <person name="Rhodes N."/>
            <person name="Thang M."/>
            <person name="Chan C."/>
        </authorList>
    </citation>
    <scope>NUCLEOTIDE SEQUENCE</scope>
</reference>
<evidence type="ECO:0000259" key="9">
    <source>
        <dbReference type="Pfam" id="PF00520"/>
    </source>
</evidence>
<dbReference type="EMBL" id="CAJNJA010023953">
    <property type="protein sequence ID" value="CAE7519258.1"/>
    <property type="molecule type" value="Genomic_DNA"/>
</dbReference>
<dbReference type="Pfam" id="PF00520">
    <property type="entry name" value="Ion_trans"/>
    <property type="match status" value="1"/>
</dbReference>
<feature type="region of interest" description="Disordered" evidence="7">
    <location>
        <begin position="65"/>
        <end position="91"/>
    </location>
</feature>
<dbReference type="InterPro" id="IPR018490">
    <property type="entry name" value="cNMP-bd_dom_sf"/>
</dbReference>
<dbReference type="PANTHER" id="PTHR10217:SF435">
    <property type="entry name" value="POTASSIUM VOLTAGE-GATED CHANNEL PROTEIN EAG"/>
    <property type="match status" value="1"/>
</dbReference>
<dbReference type="InterPro" id="IPR014710">
    <property type="entry name" value="RmlC-like_jellyroll"/>
</dbReference>
<name>A0A812T6T4_9DINO</name>
<evidence type="ECO:0000256" key="4">
    <source>
        <dbReference type="ARBA" id="ARBA00022989"/>
    </source>
</evidence>
<keyword evidence="11" id="KW-1185">Reference proteome</keyword>
<evidence type="ECO:0000256" key="8">
    <source>
        <dbReference type="SAM" id="Phobius"/>
    </source>
</evidence>
<comment type="caution">
    <text evidence="10">The sequence shown here is derived from an EMBL/GenBank/DDBJ whole genome shotgun (WGS) entry which is preliminary data.</text>
</comment>
<keyword evidence="3 8" id="KW-0812">Transmembrane</keyword>
<evidence type="ECO:0000256" key="2">
    <source>
        <dbReference type="ARBA" id="ARBA00022448"/>
    </source>
</evidence>
<dbReference type="InterPro" id="IPR050818">
    <property type="entry name" value="KCNH_animal-type"/>
</dbReference>
<dbReference type="InterPro" id="IPR000595">
    <property type="entry name" value="cNMP-bd_dom"/>
</dbReference>
<dbReference type="CDD" id="cd00038">
    <property type="entry name" value="CAP_ED"/>
    <property type="match status" value="1"/>
</dbReference>
<keyword evidence="6 8" id="KW-0472">Membrane</keyword>
<evidence type="ECO:0000256" key="7">
    <source>
        <dbReference type="SAM" id="MobiDB-lite"/>
    </source>
</evidence>
<keyword evidence="2" id="KW-0813">Transport</keyword>
<dbReference type="GO" id="GO:0005249">
    <property type="term" value="F:voltage-gated potassium channel activity"/>
    <property type="evidence" value="ECO:0007669"/>
    <property type="project" value="TreeGrafter"/>
</dbReference>
<dbReference type="InterPro" id="IPR005821">
    <property type="entry name" value="Ion_trans_dom"/>
</dbReference>
<dbReference type="SUPFAM" id="SSF81324">
    <property type="entry name" value="Voltage-gated potassium channels"/>
    <property type="match status" value="1"/>
</dbReference>
<proteinExistence type="predicted"/>
<dbReference type="GO" id="GO:0005886">
    <property type="term" value="C:plasma membrane"/>
    <property type="evidence" value="ECO:0007669"/>
    <property type="project" value="TreeGrafter"/>
</dbReference>
<dbReference type="Proteomes" id="UP000601435">
    <property type="component" value="Unassembled WGS sequence"/>
</dbReference>
<dbReference type="GO" id="GO:0042391">
    <property type="term" value="P:regulation of membrane potential"/>
    <property type="evidence" value="ECO:0007669"/>
    <property type="project" value="TreeGrafter"/>
</dbReference>
<feature type="transmembrane region" description="Helical" evidence="8">
    <location>
        <begin position="285"/>
        <end position="302"/>
    </location>
</feature>
<comment type="subcellular location">
    <subcellularLocation>
        <location evidence="1">Membrane</location>
        <topology evidence="1">Multi-pass membrane protein</topology>
    </subcellularLocation>
</comment>
<dbReference type="Gene3D" id="2.60.120.10">
    <property type="entry name" value="Jelly Rolls"/>
    <property type="match status" value="1"/>
</dbReference>
<evidence type="ECO:0000256" key="1">
    <source>
        <dbReference type="ARBA" id="ARBA00004141"/>
    </source>
</evidence>